<reference evidence="2" key="1">
    <citation type="journal article" date="2022" name="Mol. Ecol. Resour.">
        <title>The genomes of chicory, endive, great burdock and yacon provide insights into Asteraceae palaeo-polyploidization history and plant inulin production.</title>
        <authorList>
            <person name="Fan W."/>
            <person name="Wang S."/>
            <person name="Wang H."/>
            <person name="Wang A."/>
            <person name="Jiang F."/>
            <person name="Liu H."/>
            <person name="Zhao H."/>
            <person name="Xu D."/>
            <person name="Zhang Y."/>
        </authorList>
    </citation>
    <scope>NUCLEOTIDE SEQUENCE [LARGE SCALE GENOMIC DNA]</scope>
    <source>
        <strain evidence="2">cv. Punajuju</strain>
    </source>
</reference>
<accession>A0ACB9F3L8</accession>
<protein>
    <submittedName>
        <fullName evidence="1">Uncharacterized protein</fullName>
    </submittedName>
</protein>
<dbReference type="EMBL" id="CM042011">
    <property type="protein sequence ID" value="KAI3765546.1"/>
    <property type="molecule type" value="Genomic_DNA"/>
</dbReference>
<dbReference type="Proteomes" id="UP001055811">
    <property type="component" value="Linkage Group LG03"/>
</dbReference>
<comment type="caution">
    <text evidence="1">The sequence shown here is derived from an EMBL/GenBank/DDBJ whole genome shotgun (WGS) entry which is preliminary data.</text>
</comment>
<reference evidence="1 2" key="2">
    <citation type="journal article" date="2022" name="Mol. Ecol. Resour.">
        <title>The genomes of chicory, endive, great burdock and yacon provide insights into Asteraceae paleo-polyploidization history and plant inulin production.</title>
        <authorList>
            <person name="Fan W."/>
            <person name="Wang S."/>
            <person name="Wang H."/>
            <person name="Wang A."/>
            <person name="Jiang F."/>
            <person name="Liu H."/>
            <person name="Zhao H."/>
            <person name="Xu D."/>
            <person name="Zhang Y."/>
        </authorList>
    </citation>
    <scope>NUCLEOTIDE SEQUENCE [LARGE SCALE GENOMIC DNA]</scope>
    <source>
        <strain evidence="2">cv. Punajuju</strain>
        <tissue evidence="1">Leaves</tissue>
    </source>
</reference>
<sequence length="77" mass="8877">MMRELLMLVRETAAEQLEERQSDWAYSNPVVIPDLVWNLAFVIVSAGRTRSESYNDDYRKSSHAIALPVFSPTPFLF</sequence>
<gene>
    <name evidence="1" type="ORF">L2E82_15583</name>
</gene>
<proteinExistence type="predicted"/>
<organism evidence="1 2">
    <name type="scientific">Cichorium intybus</name>
    <name type="common">Chicory</name>
    <dbReference type="NCBI Taxonomy" id="13427"/>
    <lineage>
        <taxon>Eukaryota</taxon>
        <taxon>Viridiplantae</taxon>
        <taxon>Streptophyta</taxon>
        <taxon>Embryophyta</taxon>
        <taxon>Tracheophyta</taxon>
        <taxon>Spermatophyta</taxon>
        <taxon>Magnoliopsida</taxon>
        <taxon>eudicotyledons</taxon>
        <taxon>Gunneridae</taxon>
        <taxon>Pentapetalae</taxon>
        <taxon>asterids</taxon>
        <taxon>campanulids</taxon>
        <taxon>Asterales</taxon>
        <taxon>Asteraceae</taxon>
        <taxon>Cichorioideae</taxon>
        <taxon>Cichorieae</taxon>
        <taxon>Cichoriinae</taxon>
        <taxon>Cichorium</taxon>
    </lineage>
</organism>
<evidence type="ECO:0000313" key="2">
    <source>
        <dbReference type="Proteomes" id="UP001055811"/>
    </source>
</evidence>
<evidence type="ECO:0000313" key="1">
    <source>
        <dbReference type="EMBL" id="KAI3765546.1"/>
    </source>
</evidence>
<name>A0ACB9F3L8_CICIN</name>
<keyword evidence="2" id="KW-1185">Reference proteome</keyword>